<sequence length="168" mass="19494">MSVSDRFARAVRTYYRVAITSRLRNLSYKYNTFTIVRWVRSTSVDRTLNETRPPPSTVSLDRYLFVESTDSTLSSVHRQRDPSDRGRSTRHVIGISMRARDKYDKDRRCVGCVQWYTGHTGARKLVVSVRAPNGTVGNVHVRTVHGFIAARFRRTIERERETGEEKKK</sequence>
<dbReference type="AlphaFoldDB" id="A0A2S2QRR9"/>
<organism evidence="1">
    <name type="scientific">Sipha flava</name>
    <name type="common">yellow sugarcane aphid</name>
    <dbReference type="NCBI Taxonomy" id="143950"/>
    <lineage>
        <taxon>Eukaryota</taxon>
        <taxon>Metazoa</taxon>
        <taxon>Ecdysozoa</taxon>
        <taxon>Arthropoda</taxon>
        <taxon>Hexapoda</taxon>
        <taxon>Insecta</taxon>
        <taxon>Pterygota</taxon>
        <taxon>Neoptera</taxon>
        <taxon>Paraneoptera</taxon>
        <taxon>Hemiptera</taxon>
        <taxon>Sternorrhyncha</taxon>
        <taxon>Aphidomorpha</taxon>
        <taxon>Aphidoidea</taxon>
        <taxon>Aphididae</taxon>
        <taxon>Sipha</taxon>
    </lineage>
</organism>
<evidence type="ECO:0000313" key="1">
    <source>
        <dbReference type="EMBL" id="MBY79822.1"/>
    </source>
</evidence>
<accession>A0A2S2QRR9</accession>
<dbReference type="EMBL" id="GGMS01010619">
    <property type="protein sequence ID" value="MBY79822.1"/>
    <property type="molecule type" value="Transcribed_RNA"/>
</dbReference>
<gene>
    <name evidence="1" type="ORF">g.147911</name>
</gene>
<protein>
    <submittedName>
        <fullName evidence="1">Uncharacterized protein</fullName>
    </submittedName>
</protein>
<name>A0A2S2QRR9_9HEMI</name>
<proteinExistence type="predicted"/>
<reference evidence="1" key="1">
    <citation type="submission" date="2018-04" db="EMBL/GenBank/DDBJ databases">
        <title>Transcriptome assembly of Sipha flava.</title>
        <authorList>
            <person name="Scully E.D."/>
            <person name="Geib S.M."/>
            <person name="Palmer N.A."/>
            <person name="Koch K."/>
            <person name="Bradshaw J."/>
            <person name="Heng-Moss T."/>
            <person name="Sarath G."/>
        </authorList>
    </citation>
    <scope>NUCLEOTIDE SEQUENCE</scope>
</reference>